<proteinExistence type="predicted"/>
<evidence type="ECO:0000256" key="1">
    <source>
        <dbReference type="SAM" id="MobiDB-lite"/>
    </source>
</evidence>
<comment type="caution">
    <text evidence="2">The sequence shown here is derived from an EMBL/GenBank/DDBJ whole genome shotgun (WGS) entry which is preliminary data.</text>
</comment>
<organism evidence="2 3">
    <name type="scientific">Austropuccinia psidii MF-1</name>
    <dbReference type="NCBI Taxonomy" id="1389203"/>
    <lineage>
        <taxon>Eukaryota</taxon>
        <taxon>Fungi</taxon>
        <taxon>Dikarya</taxon>
        <taxon>Basidiomycota</taxon>
        <taxon>Pucciniomycotina</taxon>
        <taxon>Pucciniomycetes</taxon>
        <taxon>Pucciniales</taxon>
        <taxon>Sphaerophragmiaceae</taxon>
        <taxon>Austropuccinia</taxon>
    </lineage>
</organism>
<accession>A0A9Q3DWA5</accession>
<gene>
    <name evidence="2" type="ORF">O181_047950</name>
</gene>
<dbReference type="Proteomes" id="UP000765509">
    <property type="component" value="Unassembled WGS sequence"/>
</dbReference>
<feature type="compositionally biased region" description="Low complexity" evidence="1">
    <location>
        <begin position="148"/>
        <end position="165"/>
    </location>
</feature>
<reference evidence="2" key="1">
    <citation type="submission" date="2021-03" db="EMBL/GenBank/DDBJ databases">
        <title>Draft genome sequence of rust myrtle Austropuccinia psidii MF-1, a brazilian biotype.</title>
        <authorList>
            <person name="Quecine M.C."/>
            <person name="Pachon D.M.R."/>
            <person name="Bonatelli M.L."/>
            <person name="Correr F.H."/>
            <person name="Franceschini L.M."/>
            <person name="Leite T.F."/>
            <person name="Margarido G.R.A."/>
            <person name="Almeida C.A."/>
            <person name="Ferrarezi J.A."/>
            <person name="Labate C.A."/>
        </authorList>
    </citation>
    <scope>NUCLEOTIDE SEQUENCE</scope>
    <source>
        <strain evidence="2">MF-1</strain>
    </source>
</reference>
<evidence type="ECO:0000313" key="2">
    <source>
        <dbReference type="EMBL" id="MBW0508235.1"/>
    </source>
</evidence>
<dbReference type="OrthoDB" id="3265515at2759"/>
<feature type="region of interest" description="Disordered" evidence="1">
    <location>
        <begin position="137"/>
        <end position="189"/>
    </location>
</feature>
<name>A0A9Q3DWA5_9BASI</name>
<evidence type="ECO:0000313" key="3">
    <source>
        <dbReference type="Proteomes" id="UP000765509"/>
    </source>
</evidence>
<keyword evidence="3" id="KW-1185">Reference proteome</keyword>
<dbReference type="AlphaFoldDB" id="A0A9Q3DWA5"/>
<dbReference type="EMBL" id="AVOT02020209">
    <property type="protein sequence ID" value="MBW0508235.1"/>
    <property type="molecule type" value="Genomic_DNA"/>
</dbReference>
<sequence length="248" mass="27895">MMKQTPISFIKHFGNVPNFPNQHIKLTHNYIHCKLTGPKDNPMAEMIRRELWSKPISNPSPLNLILNKEELMRSHCTNCETILPLSNPPWAQPITQITNTSLTKEQARETIRDQISNELTRNTLVLFSDGSLLHQKGSDTQSHHLAWPPHSSSPLLRQSSSSVRRSTLEEKISHPETNTETLQRPKALDNPFSSIPLLVPGHVDIPKNEKANSPAKLAEESQEISTCTINTISISLLRQLTLTALTTK</sequence>
<protein>
    <submittedName>
        <fullName evidence="2">Uncharacterized protein</fullName>
    </submittedName>
</protein>